<protein>
    <submittedName>
        <fullName evidence="1">Uncharacterized protein</fullName>
    </submittedName>
</protein>
<proteinExistence type="predicted"/>
<name>A0A1C2DVC5_9HYPH</name>
<sequence>MRRAGAAVRVADEKPTAWLFELRTPEAMPRAGRRSVWNSVIPDLVSDRRERRVSGIHAGTWATTKPVEAGTRKAKKGIAPLFTIL</sequence>
<dbReference type="Proteomes" id="UP000094412">
    <property type="component" value="Unassembled WGS sequence"/>
</dbReference>
<reference evidence="1 2" key="1">
    <citation type="submission" date="2016-08" db="EMBL/GenBank/DDBJ databases">
        <title>Whole genome sequence of Mesorhizobium sp. strain UASWS1009 isolated from industrial sewage.</title>
        <authorList>
            <person name="Crovadore J."/>
            <person name="Calmin G."/>
            <person name="Chablais R."/>
            <person name="Cochard B."/>
            <person name="Lefort F."/>
        </authorList>
    </citation>
    <scope>NUCLEOTIDE SEQUENCE [LARGE SCALE GENOMIC DNA]</scope>
    <source>
        <strain evidence="1 2">UASWS1009</strain>
    </source>
</reference>
<dbReference type="EMBL" id="MDEO01000031">
    <property type="protein sequence ID" value="OCX18748.1"/>
    <property type="molecule type" value="Genomic_DNA"/>
</dbReference>
<keyword evidence="2" id="KW-1185">Reference proteome</keyword>
<evidence type="ECO:0000313" key="2">
    <source>
        <dbReference type="Proteomes" id="UP000094412"/>
    </source>
</evidence>
<evidence type="ECO:0000313" key="1">
    <source>
        <dbReference type="EMBL" id="OCX18748.1"/>
    </source>
</evidence>
<comment type="caution">
    <text evidence="1">The sequence shown here is derived from an EMBL/GenBank/DDBJ whole genome shotgun (WGS) entry which is preliminary data.</text>
</comment>
<accession>A0A1C2DVC5</accession>
<dbReference type="AlphaFoldDB" id="A0A1C2DVC5"/>
<gene>
    <name evidence="1" type="ORF">QV13_10940</name>
</gene>
<dbReference type="STRING" id="1566387.QV13_10940"/>
<organism evidence="1 2">
    <name type="scientific">Mesorhizobium hungaricum</name>
    <dbReference type="NCBI Taxonomy" id="1566387"/>
    <lineage>
        <taxon>Bacteria</taxon>
        <taxon>Pseudomonadati</taxon>
        <taxon>Pseudomonadota</taxon>
        <taxon>Alphaproteobacteria</taxon>
        <taxon>Hyphomicrobiales</taxon>
        <taxon>Phyllobacteriaceae</taxon>
        <taxon>Mesorhizobium</taxon>
    </lineage>
</organism>